<feature type="region of interest" description="Disordered" evidence="1">
    <location>
        <begin position="39"/>
        <end position="99"/>
    </location>
</feature>
<name>A0A6J4PI43_9ACTN</name>
<dbReference type="AlphaFoldDB" id="A0A6J4PI43"/>
<feature type="region of interest" description="Disordered" evidence="1">
    <location>
        <begin position="282"/>
        <end position="304"/>
    </location>
</feature>
<evidence type="ECO:0000256" key="1">
    <source>
        <dbReference type="SAM" id="MobiDB-lite"/>
    </source>
</evidence>
<evidence type="ECO:0000313" key="2">
    <source>
        <dbReference type="EMBL" id="CAA9416962.1"/>
    </source>
</evidence>
<protein>
    <submittedName>
        <fullName evidence="2">ABC transporter, permease protein 1 (Cluster 1, maltose/g3p/polyamine/iron)</fullName>
    </submittedName>
</protein>
<dbReference type="EMBL" id="CADCUP010000217">
    <property type="protein sequence ID" value="CAA9416962.1"/>
    <property type="molecule type" value="Genomic_DNA"/>
</dbReference>
<accession>A0A6J4PI43</accession>
<feature type="compositionally biased region" description="Basic residues" evidence="1">
    <location>
        <begin position="181"/>
        <end position="190"/>
    </location>
</feature>
<feature type="compositionally biased region" description="Low complexity" evidence="1">
    <location>
        <begin position="293"/>
        <end position="304"/>
    </location>
</feature>
<feature type="compositionally biased region" description="Basic residues" evidence="1">
    <location>
        <begin position="70"/>
        <end position="79"/>
    </location>
</feature>
<reference evidence="2" key="1">
    <citation type="submission" date="2020-02" db="EMBL/GenBank/DDBJ databases">
        <authorList>
            <person name="Meier V. D."/>
        </authorList>
    </citation>
    <scope>NUCLEOTIDE SEQUENCE</scope>
    <source>
        <strain evidence="2">AVDCRST_MAG06</strain>
    </source>
</reference>
<feature type="region of interest" description="Disordered" evidence="1">
    <location>
        <begin position="144"/>
        <end position="226"/>
    </location>
</feature>
<organism evidence="2">
    <name type="scientific">uncultured Nocardioides sp</name>
    <dbReference type="NCBI Taxonomy" id="198441"/>
    <lineage>
        <taxon>Bacteria</taxon>
        <taxon>Bacillati</taxon>
        <taxon>Actinomycetota</taxon>
        <taxon>Actinomycetes</taxon>
        <taxon>Propionibacteriales</taxon>
        <taxon>Nocardioidaceae</taxon>
        <taxon>Nocardioides</taxon>
        <taxon>environmental samples</taxon>
    </lineage>
</organism>
<proteinExistence type="predicted"/>
<feature type="non-terminal residue" evidence="2">
    <location>
        <position position="1"/>
    </location>
</feature>
<feature type="compositionally biased region" description="Basic residues" evidence="1">
    <location>
        <begin position="49"/>
        <end position="61"/>
    </location>
</feature>
<feature type="non-terminal residue" evidence="2">
    <location>
        <position position="304"/>
    </location>
</feature>
<gene>
    <name evidence="2" type="ORF">AVDCRST_MAG06-3267</name>
</gene>
<feature type="compositionally biased region" description="Basic residues" evidence="1">
    <location>
        <begin position="283"/>
        <end position="292"/>
    </location>
</feature>
<sequence length="304" mass="32290">EQHPRAGTSSVARAATRRAVPLVRPAGGRALRLLLRPAGPAGVPVRPHGLGRRQPRLRHGRPGQPDPRGQRRLALHQRAHQQPDLPAHGGRGPDAGVAAAGGAAGAQLAVVDVPACAVLRAGDPVVGVGGLHLVVHLRARRRAAQPGMVGHRPGRDAQQLPGRARDGDRLRRPGPGVGAHRTAHDHLHRRPAADPRGALRGGGPRRGRAVGTLPPRHVAADRPGHRHRRLVHHHPVVQGVRPDPRHVRQPAVPVARHPVHPPLHHLLRLRAGLRGGTVDPVHGHHRRRHRPAAARAAAHPAGGL</sequence>